<protein>
    <submittedName>
        <fullName evidence="1">Uncharacterized protein</fullName>
    </submittedName>
</protein>
<dbReference type="STRING" id="1215089.BBI08_03990"/>
<keyword evidence="2" id="KW-1185">Reference proteome</keyword>
<dbReference type="KEGG" id="phc:BBI08_03990"/>
<dbReference type="AlphaFoldDB" id="A0A1C7DNS6"/>
<evidence type="ECO:0000313" key="2">
    <source>
        <dbReference type="Proteomes" id="UP000092687"/>
    </source>
</evidence>
<proteinExistence type="predicted"/>
<dbReference type="Proteomes" id="UP000092687">
    <property type="component" value="Chromosome"/>
</dbReference>
<dbReference type="EMBL" id="CP016537">
    <property type="protein sequence ID" value="ANU13052.1"/>
    <property type="molecule type" value="Genomic_DNA"/>
</dbReference>
<gene>
    <name evidence="1" type="ORF">BBI08_03990</name>
</gene>
<accession>A0A1C7DNS6</accession>
<evidence type="ECO:0000313" key="1">
    <source>
        <dbReference type="EMBL" id="ANU13052.1"/>
    </source>
</evidence>
<reference evidence="1" key="1">
    <citation type="submission" date="2016-10" db="EMBL/GenBank/DDBJ databases">
        <authorList>
            <person name="de Groot N.N."/>
        </authorList>
    </citation>
    <scope>NUCLEOTIDE SEQUENCE</scope>
    <source>
        <strain evidence="1">DSM 24743</strain>
    </source>
</reference>
<sequence>MVPFHKKTPPLIDGILLYHQLKEANHLIFLKLTRMQGGDSCGIAKRRNPLGRLARVSSAQARGKRPAGA</sequence>
<organism evidence="1 2">
    <name type="scientific">Planococcus halocryophilus</name>
    <dbReference type="NCBI Taxonomy" id="1215089"/>
    <lineage>
        <taxon>Bacteria</taxon>
        <taxon>Bacillati</taxon>
        <taxon>Bacillota</taxon>
        <taxon>Bacilli</taxon>
        <taxon>Bacillales</taxon>
        <taxon>Caryophanaceae</taxon>
        <taxon>Planococcus</taxon>
    </lineage>
</organism>
<name>A0A1C7DNS6_9BACL</name>